<organism evidence="1 2">
    <name type="scientific">Notoacmeibacter marinus</name>
    <dbReference type="NCBI Taxonomy" id="1876515"/>
    <lineage>
        <taxon>Bacteria</taxon>
        <taxon>Pseudomonadati</taxon>
        <taxon>Pseudomonadota</taxon>
        <taxon>Alphaproteobacteria</taxon>
        <taxon>Hyphomicrobiales</taxon>
        <taxon>Notoacmeibacteraceae</taxon>
        <taxon>Notoacmeibacter</taxon>
    </lineage>
</organism>
<name>A0A231V3S4_9HYPH</name>
<comment type="caution">
    <text evidence="1">The sequence shown here is derived from an EMBL/GenBank/DDBJ whole genome shotgun (WGS) entry which is preliminary data.</text>
</comment>
<accession>A0A231V3S4</accession>
<sequence>MTVRLRPHHLLCILTFAGRGYSPAFTDNLAVIAGRLAAGEDIEIVEGPDDICAPLLGEVDPHCYRSSVNERDDRAANAVEQVLRRPIRLGERFALSDERIGRLRDALASGRLRSGCGGCEWHDLCSSIAEQNYREAAIAPDPS</sequence>
<protein>
    <submittedName>
        <fullName evidence="1">2Fe-2S ferredoxin</fullName>
    </submittedName>
</protein>
<dbReference type="RefSeq" id="WP_094076622.1">
    <property type="nucleotide sequence ID" value="NZ_NBYO01000001.1"/>
</dbReference>
<reference evidence="2" key="1">
    <citation type="journal article" date="2017" name="Int. J. Syst. Evol. Microbiol.">
        <title>Notoacmeibacter marinus gen. nov., sp. nov., isolated from the gut of a limpet and proposal of Notoacmeibacteraceae fam. nov. in the order Rhizobiales of the class Alphaproteobacteria.</title>
        <authorList>
            <person name="Huang Z."/>
            <person name="Guo F."/>
            <person name="Lai Q."/>
        </authorList>
    </citation>
    <scope>NUCLEOTIDE SEQUENCE [LARGE SCALE GENOMIC DNA]</scope>
    <source>
        <strain evidence="2">XMTR2A4</strain>
    </source>
</reference>
<evidence type="ECO:0000313" key="1">
    <source>
        <dbReference type="EMBL" id="OXT02671.1"/>
    </source>
</evidence>
<gene>
    <name evidence="1" type="ORF">B7H23_07235</name>
</gene>
<dbReference type="EMBL" id="NBYO01000001">
    <property type="protein sequence ID" value="OXT02671.1"/>
    <property type="molecule type" value="Genomic_DNA"/>
</dbReference>
<dbReference type="Proteomes" id="UP000215405">
    <property type="component" value="Unassembled WGS sequence"/>
</dbReference>
<proteinExistence type="predicted"/>
<dbReference type="InterPro" id="IPR009702">
    <property type="entry name" value="DUF1284"/>
</dbReference>
<keyword evidence="2" id="KW-1185">Reference proteome</keyword>
<dbReference type="AlphaFoldDB" id="A0A231V3S4"/>
<evidence type="ECO:0000313" key="2">
    <source>
        <dbReference type="Proteomes" id="UP000215405"/>
    </source>
</evidence>
<dbReference type="Pfam" id="PF06935">
    <property type="entry name" value="DUF1284"/>
    <property type="match status" value="1"/>
</dbReference>